<name>A0A1C3P126_9ACTN</name>
<dbReference type="Gene3D" id="3.30.420.40">
    <property type="match status" value="1"/>
</dbReference>
<dbReference type="AlphaFoldDB" id="A0A1C3P126"/>
<protein>
    <submittedName>
        <fullName evidence="1">Uncharacterized protein</fullName>
    </submittedName>
</protein>
<dbReference type="SUPFAM" id="SSF53067">
    <property type="entry name" value="Actin-like ATPase domain"/>
    <property type="match status" value="1"/>
</dbReference>
<accession>A0A1C3P126</accession>
<dbReference type="EMBL" id="FLUV01001595">
    <property type="protein sequence ID" value="SBW23494.1"/>
    <property type="molecule type" value="Genomic_DNA"/>
</dbReference>
<gene>
    <name evidence="1" type="ORF">FDG2_3800</name>
</gene>
<proteinExistence type="predicted"/>
<dbReference type="Proteomes" id="UP000199013">
    <property type="component" value="Unassembled WGS sequence"/>
</dbReference>
<evidence type="ECO:0000313" key="2">
    <source>
        <dbReference type="Proteomes" id="UP000199013"/>
    </source>
</evidence>
<evidence type="ECO:0000313" key="1">
    <source>
        <dbReference type="EMBL" id="SBW23494.1"/>
    </source>
</evidence>
<keyword evidence="2" id="KW-1185">Reference proteome</keyword>
<dbReference type="InterPro" id="IPR043129">
    <property type="entry name" value="ATPase_NBD"/>
</dbReference>
<reference evidence="2" key="1">
    <citation type="submission" date="2016-02" db="EMBL/GenBank/DDBJ databases">
        <authorList>
            <person name="Wibberg D."/>
        </authorList>
    </citation>
    <scope>NUCLEOTIDE SEQUENCE [LARGE SCALE GENOMIC DNA]</scope>
</reference>
<organism evidence="1 2">
    <name type="scientific">Candidatus Protofrankia californiensis</name>
    <dbReference type="NCBI Taxonomy" id="1839754"/>
    <lineage>
        <taxon>Bacteria</taxon>
        <taxon>Bacillati</taxon>
        <taxon>Actinomycetota</taxon>
        <taxon>Actinomycetes</taxon>
        <taxon>Frankiales</taxon>
        <taxon>Frankiaceae</taxon>
        <taxon>Protofrankia</taxon>
    </lineage>
</organism>
<sequence length="79" mass="8276">MATLLNILNPDVLRVAGGTLNYPGYWDTALATARAHTLPELWAACTVARIQAPDLVVARGAARLAAASTAGATWPAQYL</sequence>